<dbReference type="InterPro" id="IPR001296">
    <property type="entry name" value="Glyco_trans_1"/>
</dbReference>
<dbReference type="GO" id="GO:0016757">
    <property type="term" value="F:glycosyltransferase activity"/>
    <property type="evidence" value="ECO:0007669"/>
    <property type="project" value="InterPro"/>
</dbReference>
<gene>
    <name evidence="2" type="ORF">COX60_02225</name>
</gene>
<dbReference type="EMBL" id="PFQF01000031">
    <property type="protein sequence ID" value="PJA20319.1"/>
    <property type="molecule type" value="Genomic_DNA"/>
</dbReference>
<evidence type="ECO:0000259" key="1">
    <source>
        <dbReference type="Pfam" id="PF00534"/>
    </source>
</evidence>
<dbReference type="AlphaFoldDB" id="A0A2M7W402"/>
<dbReference type="SUPFAM" id="SSF53756">
    <property type="entry name" value="UDP-Glycosyltransferase/glycogen phosphorylase"/>
    <property type="match status" value="1"/>
</dbReference>
<dbReference type="Gene3D" id="3.40.50.2000">
    <property type="entry name" value="Glycogen Phosphorylase B"/>
    <property type="match status" value="2"/>
</dbReference>
<dbReference type="InterPro" id="IPR050194">
    <property type="entry name" value="Glycosyltransferase_grp1"/>
</dbReference>
<name>A0A2M7W402_9BACT</name>
<feature type="domain" description="Glycosyl transferase family 1" evidence="1">
    <location>
        <begin position="182"/>
        <end position="337"/>
    </location>
</feature>
<protein>
    <recommendedName>
        <fullName evidence="1">Glycosyl transferase family 1 domain-containing protein</fullName>
    </recommendedName>
</protein>
<sequence length="364" mass="42389">MKILHITPSYFPATKFGGPIFSMKIINQHLSKKNYIEVITTQAGTNNEKNKHLIDKIKVNYLPFYFNENFTFSPKLIIYLIKNIYKYDLIQINSIWNFHFIISALLCRIYKKPYVIYPKGSLDKNAINNRKKIIKNIYLILIRKLIDRANAIIYSSNFEKRNISKIICPKNGLVIANPIEVKRDVGQFKKEKIILYLGRIANNKGIAELINRFTHTKLGYQLIIAGEIEDQKYYQKIRKLFKKDKRIKFLKNQNQKNKNKLICRSFCTILPSIVNENFGNSIAESMVLKTPVIVSSKAGISEYVKKYNCGVIINPEKYSLIQAVEIIENNYTRYQNNGKKLVAEKFEAKIVAQKINKLYAKIIK</sequence>
<evidence type="ECO:0000313" key="3">
    <source>
        <dbReference type="Proteomes" id="UP000230137"/>
    </source>
</evidence>
<dbReference type="PANTHER" id="PTHR45947:SF3">
    <property type="entry name" value="SULFOQUINOVOSYL TRANSFERASE SQD2"/>
    <property type="match status" value="1"/>
</dbReference>
<proteinExistence type="predicted"/>
<accession>A0A2M7W402</accession>
<evidence type="ECO:0000313" key="2">
    <source>
        <dbReference type="EMBL" id="PJA20319.1"/>
    </source>
</evidence>
<dbReference type="Pfam" id="PF00534">
    <property type="entry name" value="Glycos_transf_1"/>
    <property type="match status" value="1"/>
</dbReference>
<dbReference type="Proteomes" id="UP000230137">
    <property type="component" value="Unassembled WGS sequence"/>
</dbReference>
<reference evidence="3" key="1">
    <citation type="submission" date="2017-09" db="EMBL/GenBank/DDBJ databases">
        <title>Depth-based differentiation of microbial function through sediment-hosted aquifers and enrichment of novel symbionts in the deep terrestrial subsurface.</title>
        <authorList>
            <person name="Probst A.J."/>
            <person name="Ladd B."/>
            <person name="Jarett J.K."/>
            <person name="Geller-Mcgrath D.E."/>
            <person name="Sieber C.M.K."/>
            <person name="Emerson J.B."/>
            <person name="Anantharaman K."/>
            <person name="Thomas B.C."/>
            <person name="Malmstrom R."/>
            <person name="Stieglmeier M."/>
            <person name="Klingl A."/>
            <person name="Woyke T."/>
            <person name="Ryan C.M."/>
            <person name="Banfield J.F."/>
        </authorList>
    </citation>
    <scope>NUCLEOTIDE SEQUENCE [LARGE SCALE GENOMIC DNA]</scope>
</reference>
<organism evidence="2 3">
    <name type="scientific">Candidatus Berkelbacteria bacterium CG_4_10_14_0_2_um_filter_35_9_33_12</name>
    <dbReference type="NCBI Taxonomy" id="1974499"/>
    <lineage>
        <taxon>Bacteria</taxon>
        <taxon>Candidatus Berkelbacteria</taxon>
    </lineage>
</organism>
<comment type="caution">
    <text evidence="2">The sequence shown here is derived from an EMBL/GenBank/DDBJ whole genome shotgun (WGS) entry which is preliminary data.</text>
</comment>
<dbReference type="PANTHER" id="PTHR45947">
    <property type="entry name" value="SULFOQUINOVOSYL TRANSFERASE SQD2"/>
    <property type="match status" value="1"/>
</dbReference>